<gene>
    <name evidence="4" type="ORF">SporoS204_02330</name>
</gene>
<dbReference type="SUPFAM" id="SSF55729">
    <property type="entry name" value="Acyl-CoA N-acyltransferases (Nat)"/>
    <property type="match status" value="1"/>
</dbReference>
<organism evidence="4 5">
    <name type="scientific">Sporosarcina ureae</name>
    <dbReference type="NCBI Taxonomy" id="1571"/>
    <lineage>
        <taxon>Bacteria</taxon>
        <taxon>Bacillati</taxon>
        <taxon>Bacillota</taxon>
        <taxon>Bacilli</taxon>
        <taxon>Bacillales</taxon>
        <taxon>Caryophanaceae</taxon>
        <taxon>Sporosarcina</taxon>
    </lineage>
</organism>
<keyword evidence="1" id="KW-0808">Transferase</keyword>
<dbReference type="Gene3D" id="3.40.630.30">
    <property type="match status" value="1"/>
</dbReference>
<sequence>MGFLVREMLSKDIERVQDIARVSWHATYEGMIPRAIQDCFLDAAYSTSMMNTRLQNSNLFVVEDENEVVGFADFSQVDDGDKSELRAIYLYPDRQGRGLGSTLIQKGIEVLGEMREIVVEVEKENLVGRKFYEAIGFETVKEYDDYFDGHMLKTIQMKWIL</sequence>
<dbReference type="InterPro" id="IPR016181">
    <property type="entry name" value="Acyl_CoA_acyltransferase"/>
</dbReference>
<evidence type="ECO:0000256" key="2">
    <source>
        <dbReference type="ARBA" id="ARBA00023315"/>
    </source>
</evidence>
<keyword evidence="2" id="KW-0012">Acyltransferase</keyword>
<dbReference type="CDD" id="cd04301">
    <property type="entry name" value="NAT_SF"/>
    <property type="match status" value="1"/>
</dbReference>
<dbReference type="InterPro" id="IPR000182">
    <property type="entry name" value="GNAT_dom"/>
</dbReference>
<evidence type="ECO:0000256" key="1">
    <source>
        <dbReference type="ARBA" id="ARBA00022679"/>
    </source>
</evidence>
<proteinExistence type="predicted"/>
<name>A0ABM6JSL1_SPOUR</name>
<dbReference type="Pfam" id="PF00583">
    <property type="entry name" value="Acetyltransf_1"/>
    <property type="match status" value="1"/>
</dbReference>
<feature type="domain" description="N-acetyltransferase" evidence="3">
    <location>
        <begin position="3"/>
        <end position="156"/>
    </location>
</feature>
<accession>A0ABM6JSL1</accession>
<dbReference type="RefSeq" id="WP_029053664.1">
    <property type="nucleotide sequence ID" value="NZ_CP015108.1"/>
</dbReference>
<protein>
    <submittedName>
        <fullName evidence="4">GNAT family acetyltransferase</fullName>
    </submittedName>
</protein>
<dbReference type="PROSITE" id="PS51186">
    <property type="entry name" value="GNAT"/>
    <property type="match status" value="1"/>
</dbReference>
<evidence type="ECO:0000313" key="4">
    <source>
        <dbReference type="EMBL" id="ARF13119.1"/>
    </source>
</evidence>
<evidence type="ECO:0000259" key="3">
    <source>
        <dbReference type="PROSITE" id="PS51186"/>
    </source>
</evidence>
<dbReference type="EMBL" id="CP015108">
    <property type="protein sequence ID" value="ARF13119.1"/>
    <property type="molecule type" value="Genomic_DNA"/>
</dbReference>
<dbReference type="Proteomes" id="UP000192486">
    <property type="component" value="Chromosome"/>
</dbReference>
<evidence type="ECO:0000313" key="5">
    <source>
        <dbReference type="Proteomes" id="UP000192486"/>
    </source>
</evidence>
<dbReference type="PANTHER" id="PTHR43800:SF1">
    <property type="entry name" value="PEPTIDYL-LYSINE N-ACETYLTRANSFERASE YJAB"/>
    <property type="match status" value="1"/>
</dbReference>
<keyword evidence="5" id="KW-1185">Reference proteome</keyword>
<reference evidence="4 5" key="1">
    <citation type="submission" date="2016-04" db="EMBL/GenBank/DDBJ databases">
        <title>Comparative Genomics and Epigenetics of Sporosarcina ureae.</title>
        <authorList>
            <person name="Oliver A.S."/>
            <person name="Cooper K.K."/>
        </authorList>
    </citation>
    <scope>NUCLEOTIDE SEQUENCE [LARGE SCALE GENOMIC DNA]</scope>
    <source>
        <strain evidence="4 5">S204</strain>
    </source>
</reference>
<dbReference type="PANTHER" id="PTHR43800">
    <property type="entry name" value="PEPTIDYL-LYSINE N-ACETYLTRANSFERASE YJAB"/>
    <property type="match status" value="1"/>
</dbReference>